<evidence type="ECO:0000313" key="2">
    <source>
        <dbReference type="EMBL" id="ORX82574.1"/>
    </source>
</evidence>
<name>A0A1Y1XB40_9FUNG</name>
<feature type="compositionally biased region" description="Polar residues" evidence="1">
    <location>
        <begin position="99"/>
        <end position="117"/>
    </location>
</feature>
<comment type="caution">
    <text evidence="2">The sequence shown here is derived from an EMBL/GenBank/DDBJ whole genome shotgun (WGS) entry which is preliminary data.</text>
</comment>
<proteinExistence type="predicted"/>
<accession>A0A1Y1XB40</accession>
<sequence length="117" mass="13368">MSVSLRFHLLQRKDNRIIKEVLGEMLKDDKGLPSLPHSDRRKKQRHLSIDEIDTLSKQLTYRRSSKSKHGSLMDELFDDYNLGEFSMEGPVKEPELVSNGESSSESDTDAANNTEMT</sequence>
<dbReference type="InParanoid" id="A0A1Y1XB40"/>
<organism evidence="2 3">
    <name type="scientific">Basidiobolus meristosporus CBS 931.73</name>
    <dbReference type="NCBI Taxonomy" id="1314790"/>
    <lineage>
        <taxon>Eukaryota</taxon>
        <taxon>Fungi</taxon>
        <taxon>Fungi incertae sedis</taxon>
        <taxon>Zoopagomycota</taxon>
        <taxon>Entomophthoromycotina</taxon>
        <taxon>Basidiobolomycetes</taxon>
        <taxon>Basidiobolales</taxon>
        <taxon>Basidiobolaceae</taxon>
        <taxon>Basidiobolus</taxon>
    </lineage>
</organism>
<keyword evidence="3" id="KW-1185">Reference proteome</keyword>
<gene>
    <name evidence="2" type="ORF">K493DRAFT_361405</name>
</gene>
<evidence type="ECO:0000256" key="1">
    <source>
        <dbReference type="SAM" id="MobiDB-lite"/>
    </source>
</evidence>
<dbReference type="AlphaFoldDB" id="A0A1Y1XB40"/>
<feature type="region of interest" description="Disordered" evidence="1">
    <location>
        <begin position="28"/>
        <end position="49"/>
    </location>
</feature>
<protein>
    <submittedName>
        <fullName evidence="2">Uncharacterized protein</fullName>
    </submittedName>
</protein>
<dbReference type="EMBL" id="MCFE01000667">
    <property type="protein sequence ID" value="ORX82574.1"/>
    <property type="molecule type" value="Genomic_DNA"/>
</dbReference>
<dbReference type="Proteomes" id="UP000193498">
    <property type="component" value="Unassembled WGS sequence"/>
</dbReference>
<reference evidence="2 3" key="1">
    <citation type="submission" date="2016-07" db="EMBL/GenBank/DDBJ databases">
        <title>Pervasive Adenine N6-methylation of Active Genes in Fungi.</title>
        <authorList>
            <consortium name="DOE Joint Genome Institute"/>
            <person name="Mondo S.J."/>
            <person name="Dannebaum R.O."/>
            <person name="Kuo R.C."/>
            <person name="Labutti K."/>
            <person name="Haridas S."/>
            <person name="Kuo A."/>
            <person name="Salamov A."/>
            <person name="Ahrendt S.R."/>
            <person name="Lipzen A."/>
            <person name="Sullivan W."/>
            <person name="Andreopoulos W.B."/>
            <person name="Clum A."/>
            <person name="Lindquist E."/>
            <person name="Daum C."/>
            <person name="Ramamoorthy G.K."/>
            <person name="Gryganskyi A."/>
            <person name="Culley D."/>
            <person name="Magnuson J.K."/>
            <person name="James T.Y."/>
            <person name="O'Malley M.A."/>
            <person name="Stajich J.E."/>
            <person name="Spatafora J.W."/>
            <person name="Visel A."/>
            <person name="Grigoriev I.V."/>
        </authorList>
    </citation>
    <scope>NUCLEOTIDE SEQUENCE [LARGE SCALE GENOMIC DNA]</scope>
    <source>
        <strain evidence="2 3">CBS 931.73</strain>
    </source>
</reference>
<evidence type="ECO:0000313" key="3">
    <source>
        <dbReference type="Proteomes" id="UP000193498"/>
    </source>
</evidence>
<feature type="region of interest" description="Disordered" evidence="1">
    <location>
        <begin position="86"/>
        <end position="117"/>
    </location>
</feature>